<evidence type="ECO:0000256" key="1">
    <source>
        <dbReference type="ARBA" id="ARBA00010646"/>
    </source>
</evidence>
<comment type="similarity">
    <text evidence="1">Belongs to the glycosyl hydrolase 25 family.</text>
</comment>
<proteinExistence type="inferred from homology"/>
<organism evidence="2">
    <name type="scientific">freshwater metagenome</name>
    <dbReference type="NCBI Taxonomy" id="449393"/>
    <lineage>
        <taxon>unclassified sequences</taxon>
        <taxon>metagenomes</taxon>
        <taxon>ecological metagenomes</taxon>
    </lineage>
</organism>
<dbReference type="PANTHER" id="PTHR34135">
    <property type="entry name" value="LYSOZYME"/>
    <property type="match status" value="1"/>
</dbReference>
<name>A0A6J5ZIL6_9ZZZZ</name>
<dbReference type="AlphaFoldDB" id="A0A6J5ZIL6"/>
<dbReference type="GO" id="GO:0016998">
    <property type="term" value="P:cell wall macromolecule catabolic process"/>
    <property type="evidence" value="ECO:0007669"/>
    <property type="project" value="InterPro"/>
</dbReference>
<dbReference type="PANTHER" id="PTHR34135:SF2">
    <property type="entry name" value="LYSOZYME"/>
    <property type="match status" value="1"/>
</dbReference>
<evidence type="ECO:0000313" key="2">
    <source>
        <dbReference type="EMBL" id="CAB4340310.1"/>
    </source>
</evidence>
<gene>
    <name evidence="2" type="ORF">UFOPK3770_00900</name>
</gene>
<dbReference type="InterPro" id="IPR017853">
    <property type="entry name" value="GH"/>
</dbReference>
<dbReference type="GO" id="GO:0003796">
    <property type="term" value="F:lysozyme activity"/>
    <property type="evidence" value="ECO:0007669"/>
    <property type="project" value="InterPro"/>
</dbReference>
<dbReference type="EMBL" id="CAESAJ010000097">
    <property type="protein sequence ID" value="CAB4340310.1"/>
    <property type="molecule type" value="Genomic_DNA"/>
</dbReference>
<dbReference type="GO" id="GO:0009253">
    <property type="term" value="P:peptidoglycan catabolic process"/>
    <property type="evidence" value="ECO:0007669"/>
    <property type="project" value="InterPro"/>
</dbReference>
<dbReference type="Pfam" id="PF01183">
    <property type="entry name" value="Glyco_hydro_25"/>
    <property type="match status" value="1"/>
</dbReference>
<sequence length="416" mass="44824">MRLPRTIIAFAMATAVLIASSQTAQPAVAASSLVKINSLKATLFATQKVTVKGSVSRSLRGKSVKLEYFNGTGWQKLKSVKASKKGKWSATIRVPSGIAELKVRAQARGKKSKVRKTTVLVGAPITTAGPGGRILGADISRWQHTVGHDIDFPKMAASGMAFVILKASDGDDTEDQKAQAFAQLDAQAARAAGIILGYYHLARILPNADPKLSNNPDLIVASATAQATRAANRLVELGGYDGRTLPYVLDIERIDSSITDASVTLWTKTWYTQMLTMTGRKPMIYSYRSFFQDRYLTNADTVAMLKNMRLWLAQPADPADPNVVVGQKVGDNTKCYKSAWSTLNNGCGYQWTLWQYTSLGDRELFGIPWKPAPGTSCPADSVYCIPGAGSGTGRKHLDLNVFNGSVGDLNALISGS</sequence>
<dbReference type="PROSITE" id="PS51904">
    <property type="entry name" value="GLYCOSYL_HYDROL_F25_2"/>
    <property type="match status" value="1"/>
</dbReference>
<dbReference type="CDD" id="cd00599">
    <property type="entry name" value="GH25_muramidase"/>
    <property type="match status" value="1"/>
</dbReference>
<reference evidence="2" key="1">
    <citation type="submission" date="2020-05" db="EMBL/GenBank/DDBJ databases">
        <authorList>
            <person name="Chiriac C."/>
            <person name="Salcher M."/>
            <person name="Ghai R."/>
            <person name="Kavagutti S V."/>
        </authorList>
    </citation>
    <scope>NUCLEOTIDE SEQUENCE</scope>
</reference>
<dbReference type="InterPro" id="IPR002053">
    <property type="entry name" value="Glyco_hydro_25"/>
</dbReference>
<protein>
    <submittedName>
        <fullName evidence="2">Unannotated protein</fullName>
    </submittedName>
</protein>
<accession>A0A6J5ZIL6</accession>
<dbReference type="GO" id="GO:0016052">
    <property type="term" value="P:carbohydrate catabolic process"/>
    <property type="evidence" value="ECO:0007669"/>
    <property type="project" value="TreeGrafter"/>
</dbReference>
<dbReference type="SUPFAM" id="SSF51445">
    <property type="entry name" value="(Trans)glycosidases"/>
    <property type="match status" value="1"/>
</dbReference>
<dbReference type="Gene3D" id="3.20.20.80">
    <property type="entry name" value="Glycosidases"/>
    <property type="match status" value="1"/>
</dbReference>